<dbReference type="InterPro" id="IPR023214">
    <property type="entry name" value="HAD_sf"/>
</dbReference>
<dbReference type="InterPro" id="IPR006423">
    <property type="entry name" value="Lipo_e_P4"/>
</dbReference>
<name>A0A1G8FYH9_9VIBR</name>
<keyword evidence="1 2" id="KW-0732">Signal</keyword>
<dbReference type="InterPro" id="IPR005519">
    <property type="entry name" value="Acid_phosphat_B-like"/>
</dbReference>
<dbReference type="AlphaFoldDB" id="A0A1G8FYH9"/>
<dbReference type="Proteomes" id="UP000198854">
    <property type="component" value="Unassembled WGS sequence"/>
</dbReference>
<dbReference type="PANTHER" id="PTHR31284">
    <property type="entry name" value="ACID PHOSPHATASE-LIKE PROTEIN"/>
    <property type="match status" value="1"/>
</dbReference>
<reference evidence="3 4" key="1">
    <citation type="submission" date="2016-10" db="EMBL/GenBank/DDBJ databases">
        <authorList>
            <person name="de Groot N.N."/>
        </authorList>
    </citation>
    <scope>NUCLEOTIDE SEQUENCE [LARGE SCALE GENOMIC DNA]</scope>
    <source>
        <strain evidence="3 4">CGMCC 1.10228</strain>
    </source>
</reference>
<dbReference type="Pfam" id="PF03767">
    <property type="entry name" value="Acid_phosphat_B"/>
    <property type="match status" value="1"/>
</dbReference>
<dbReference type="SFLD" id="SFLDS00003">
    <property type="entry name" value="Haloacid_Dehalogenase"/>
    <property type="match status" value="1"/>
</dbReference>
<organism evidence="3 4">
    <name type="scientific">Vibrio xiamenensis</name>
    <dbReference type="NCBI Taxonomy" id="861298"/>
    <lineage>
        <taxon>Bacteria</taxon>
        <taxon>Pseudomonadati</taxon>
        <taxon>Pseudomonadota</taxon>
        <taxon>Gammaproteobacteria</taxon>
        <taxon>Vibrionales</taxon>
        <taxon>Vibrionaceae</taxon>
        <taxon>Vibrio</taxon>
    </lineage>
</organism>
<accession>A0A1G8FYH9</accession>
<dbReference type="InterPro" id="IPR036412">
    <property type="entry name" value="HAD-like_sf"/>
</dbReference>
<dbReference type="Gene3D" id="3.40.50.1000">
    <property type="entry name" value="HAD superfamily/HAD-like"/>
    <property type="match status" value="1"/>
</dbReference>
<evidence type="ECO:0000256" key="2">
    <source>
        <dbReference type="SAM" id="SignalP"/>
    </source>
</evidence>
<dbReference type="GO" id="GO:0009279">
    <property type="term" value="C:cell outer membrane"/>
    <property type="evidence" value="ECO:0007669"/>
    <property type="project" value="InterPro"/>
</dbReference>
<dbReference type="SUPFAM" id="SSF56784">
    <property type="entry name" value="HAD-like"/>
    <property type="match status" value="1"/>
</dbReference>
<evidence type="ECO:0000313" key="4">
    <source>
        <dbReference type="Proteomes" id="UP000198854"/>
    </source>
</evidence>
<dbReference type="SFLD" id="SFLDG01125">
    <property type="entry name" value="C1.1:_Acid_Phosphatase_Like"/>
    <property type="match status" value="1"/>
</dbReference>
<keyword evidence="3" id="KW-0449">Lipoprotein</keyword>
<feature type="signal peptide" evidence="2">
    <location>
        <begin position="1"/>
        <end position="27"/>
    </location>
</feature>
<feature type="chain" id="PRO_5011517968" evidence="2">
    <location>
        <begin position="28"/>
        <end position="256"/>
    </location>
</feature>
<protein>
    <submittedName>
        <fullName evidence="3">5'-nucleotidase, lipoprotein e(P4) family</fullName>
    </submittedName>
</protein>
<dbReference type="PIRSF" id="PIRSF019271">
    <property type="entry name" value="Acid_Ptase_C"/>
    <property type="match status" value="1"/>
</dbReference>
<dbReference type="EMBL" id="FNDD01000033">
    <property type="protein sequence ID" value="SDH87157.1"/>
    <property type="molecule type" value="Genomic_DNA"/>
</dbReference>
<keyword evidence="4" id="KW-1185">Reference proteome</keyword>
<evidence type="ECO:0000313" key="3">
    <source>
        <dbReference type="EMBL" id="SDH87157.1"/>
    </source>
</evidence>
<evidence type="ECO:0000256" key="1">
    <source>
        <dbReference type="ARBA" id="ARBA00022729"/>
    </source>
</evidence>
<dbReference type="PANTHER" id="PTHR31284:SF10">
    <property type="entry name" value="ACID PHOSPHATASE-LIKE PROTEIN"/>
    <property type="match status" value="1"/>
</dbReference>
<proteinExistence type="predicted"/>
<sequence length="256" mass="29330">MVIKMNNTLKTLGLGLVILSSSFAALAEEPTLCQAKEYQMALRYQQQSAEIKAIQLQTYRFARQRLAEILQADQGKTDHKRLAVVMDLDETILDNTPLLVRDMQNCQDYTTWDTWADWEINGHPELIPGAKGFIEYADQQGVSLYYVSDRYDENKASTIKTLEELGLPQVSESTVLLYKLSKQQRRDSIAKNHRIIMLMGDSLPDVSAEFKNKQDTQYNRDLVEKNAVHFGQDWIIFPNASYGAWKKAELSAWQSK</sequence>
<dbReference type="NCBIfam" id="TIGR01533">
    <property type="entry name" value="lipo_e_P4"/>
    <property type="match status" value="1"/>
</dbReference>
<gene>
    <name evidence="3" type="ORF">SAMN04488136_13327</name>
</gene>